<evidence type="ECO:0000256" key="13">
    <source>
        <dbReference type="ARBA" id="ARBA00022840"/>
    </source>
</evidence>
<keyword evidence="9 21" id="KW-0732">Signal</keyword>
<keyword evidence="16" id="KW-0675">Receptor</keyword>
<dbReference type="Gene3D" id="1.10.510.10">
    <property type="entry name" value="Transferase(Phosphotransferase) domain 1"/>
    <property type="match status" value="1"/>
</dbReference>
<dbReference type="GO" id="GO:0005524">
    <property type="term" value="F:ATP binding"/>
    <property type="evidence" value="ECO:0007669"/>
    <property type="project" value="UniProtKB-UniRule"/>
</dbReference>
<evidence type="ECO:0000256" key="9">
    <source>
        <dbReference type="ARBA" id="ARBA00022729"/>
    </source>
</evidence>
<keyword evidence="6" id="KW-0433">Leucine-rich repeat</keyword>
<keyword evidence="4" id="KW-0723">Serine/threonine-protein kinase</keyword>
<evidence type="ECO:0000256" key="3">
    <source>
        <dbReference type="ARBA" id="ARBA00022475"/>
    </source>
</evidence>
<reference evidence="23" key="1">
    <citation type="submission" date="2018-04" db="EMBL/GenBank/DDBJ databases">
        <title>WGS assembly of Panicum hallii.</title>
        <authorList>
            <person name="Lovell J."/>
            <person name="Jenkins J."/>
            <person name="Lowry D."/>
            <person name="Mamidi S."/>
            <person name="Sreedasyam A."/>
            <person name="Weng X."/>
            <person name="Barry K."/>
            <person name="Bonette J."/>
            <person name="Campitelli B."/>
            <person name="Daum C."/>
            <person name="Gordon S."/>
            <person name="Gould B."/>
            <person name="Lipzen A."/>
            <person name="Macqueen A."/>
            <person name="Palacio-Mejia J."/>
            <person name="Plott C."/>
            <person name="Shakirov E."/>
            <person name="Shu S."/>
            <person name="Yoshinaga Y."/>
            <person name="Zane M."/>
            <person name="Rokhsar D."/>
            <person name="Grimwood J."/>
            <person name="Schmutz J."/>
            <person name="Juenger T."/>
        </authorList>
    </citation>
    <scope>NUCLEOTIDE SEQUENCE [LARGE SCALE GENOMIC DNA]</scope>
    <source>
        <strain evidence="23">FIL2</strain>
    </source>
</reference>
<evidence type="ECO:0000256" key="21">
    <source>
        <dbReference type="SAM" id="SignalP"/>
    </source>
</evidence>
<dbReference type="SUPFAM" id="SSF52058">
    <property type="entry name" value="L domain-like"/>
    <property type="match status" value="2"/>
</dbReference>
<evidence type="ECO:0000256" key="17">
    <source>
        <dbReference type="ARBA" id="ARBA00023180"/>
    </source>
</evidence>
<dbReference type="Gene3D" id="3.80.10.10">
    <property type="entry name" value="Ribonuclease Inhibitor"/>
    <property type="match status" value="3"/>
</dbReference>
<keyword evidence="8" id="KW-0812">Transmembrane</keyword>
<evidence type="ECO:0000256" key="4">
    <source>
        <dbReference type="ARBA" id="ARBA00022527"/>
    </source>
</evidence>
<dbReference type="FunFam" id="1.10.510.10:FF:000417">
    <property type="entry name" value="Leucine-rich repeat receptor-like protein kinase"/>
    <property type="match status" value="1"/>
</dbReference>
<keyword evidence="11 20" id="KW-0547">Nucleotide-binding</keyword>
<dbReference type="InterPro" id="IPR032675">
    <property type="entry name" value="LRR_dom_sf"/>
</dbReference>
<dbReference type="SUPFAM" id="SSF56112">
    <property type="entry name" value="Protein kinase-like (PK-like)"/>
    <property type="match status" value="1"/>
</dbReference>
<dbReference type="InterPro" id="IPR001245">
    <property type="entry name" value="Ser-Thr/Tyr_kinase_cat_dom"/>
</dbReference>
<evidence type="ECO:0000256" key="16">
    <source>
        <dbReference type="ARBA" id="ARBA00023170"/>
    </source>
</evidence>
<dbReference type="FunFam" id="3.80.10.10:FF:000041">
    <property type="entry name" value="LRR receptor-like serine/threonine-protein kinase ERECTA"/>
    <property type="match status" value="1"/>
</dbReference>
<evidence type="ECO:0000256" key="11">
    <source>
        <dbReference type="ARBA" id="ARBA00022741"/>
    </source>
</evidence>
<feature type="chain" id="PRO_5015689098" description="non-specific serine/threonine protein kinase" evidence="21">
    <location>
        <begin position="23"/>
        <end position="1016"/>
    </location>
</feature>
<dbReference type="Pfam" id="PF07714">
    <property type="entry name" value="PK_Tyr_Ser-Thr"/>
    <property type="match status" value="1"/>
</dbReference>
<dbReference type="Pfam" id="PF13855">
    <property type="entry name" value="LRR_8"/>
    <property type="match status" value="2"/>
</dbReference>
<comment type="subcellular location">
    <subcellularLocation>
        <location evidence="1">Cell membrane</location>
        <topology evidence="1">Single-pass membrane protein</topology>
    </subcellularLocation>
</comment>
<feature type="domain" description="Protein kinase" evidence="22">
    <location>
        <begin position="693"/>
        <end position="994"/>
    </location>
</feature>
<dbReference type="InterPro" id="IPR000719">
    <property type="entry name" value="Prot_kinase_dom"/>
</dbReference>
<evidence type="ECO:0000256" key="15">
    <source>
        <dbReference type="ARBA" id="ARBA00023136"/>
    </source>
</evidence>
<dbReference type="FunFam" id="3.80.10.10:FF:000228">
    <property type="entry name" value="Leucine-rich repeat receptor-like serine/threonine-protein kinase BAM1"/>
    <property type="match status" value="1"/>
</dbReference>
<accession>A0A2S3GNG3</accession>
<proteinExistence type="predicted"/>
<keyword evidence="14" id="KW-1133">Transmembrane helix</keyword>
<dbReference type="AlphaFoldDB" id="A0A2S3GNG3"/>
<evidence type="ECO:0000256" key="6">
    <source>
        <dbReference type="ARBA" id="ARBA00022614"/>
    </source>
</evidence>
<dbReference type="InterPro" id="IPR003591">
    <property type="entry name" value="Leu-rich_rpt_typical-subtyp"/>
</dbReference>
<dbReference type="EC" id="2.7.11.1" evidence="2"/>
<dbReference type="InterPro" id="IPR050647">
    <property type="entry name" value="Plant_LRR-RLKs"/>
</dbReference>
<comment type="catalytic activity">
    <reaction evidence="18">
        <text>L-threonyl-[protein] + ATP = O-phospho-L-threonyl-[protein] + ADP + H(+)</text>
        <dbReference type="Rhea" id="RHEA:46608"/>
        <dbReference type="Rhea" id="RHEA-COMP:11060"/>
        <dbReference type="Rhea" id="RHEA-COMP:11605"/>
        <dbReference type="ChEBI" id="CHEBI:15378"/>
        <dbReference type="ChEBI" id="CHEBI:30013"/>
        <dbReference type="ChEBI" id="CHEBI:30616"/>
        <dbReference type="ChEBI" id="CHEBI:61977"/>
        <dbReference type="ChEBI" id="CHEBI:456216"/>
        <dbReference type="EC" id="2.7.11.1"/>
    </reaction>
</comment>
<evidence type="ECO:0000256" key="8">
    <source>
        <dbReference type="ARBA" id="ARBA00022692"/>
    </source>
</evidence>
<evidence type="ECO:0000259" key="22">
    <source>
        <dbReference type="PROSITE" id="PS50011"/>
    </source>
</evidence>
<evidence type="ECO:0000256" key="12">
    <source>
        <dbReference type="ARBA" id="ARBA00022777"/>
    </source>
</evidence>
<dbReference type="InterPro" id="IPR017441">
    <property type="entry name" value="Protein_kinase_ATP_BS"/>
</dbReference>
<dbReference type="Pfam" id="PF00560">
    <property type="entry name" value="LRR_1"/>
    <property type="match status" value="6"/>
</dbReference>
<dbReference type="CDD" id="cd14066">
    <property type="entry name" value="STKc_IRAK"/>
    <property type="match status" value="1"/>
</dbReference>
<dbReference type="PROSITE" id="PS00108">
    <property type="entry name" value="PROTEIN_KINASE_ST"/>
    <property type="match status" value="1"/>
</dbReference>
<dbReference type="InterPro" id="IPR011009">
    <property type="entry name" value="Kinase-like_dom_sf"/>
</dbReference>
<evidence type="ECO:0000256" key="10">
    <source>
        <dbReference type="ARBA" id="ARBA00022737"/>
    </source>
</evidence>
<keyword evidence="15" id="KW-0472">Membrane</keyword>
<dbReference type="PROSITE" id="PS00107">
    <property type="entry name" value="PROTEIN_KINASE_ATP"/>
    <property type="match status" value="1"/>
</dbReference>
<dbReference type="Gramene" id="PAN05227">
    <property type="protein sequence ID" value="PAN05227"/>
    <property type="gene ID" value="PAHAL_1G123000"/>
</dbReference>
<evidence type="ECO:0000256" key="7">
    <source>
        <dbReference type="ARBA" id="ARBA00022679"/>
    </source>
</evidence>
<dbReference type="Gene3D" id="3.30.200.20">
    <property type="entry name" value="Phosphorylase Kinase, domain 1"/>
    <property type="match status" value="1"/>
</dbReference>
<dbReference type="SMART" id="SM00369">
    <property type="entry name" value="LRR_TYP"/>
    <property type="match status" value="7"/>
</dbReference>
<evidence type="ECO:0000256" key="1">
    <source>
        <dbReference type="ARBA" id="ARBA00004162"/>
    </source>
</evidence>
<evidence type="ECO:0000256" key="20">
    <source>
        <dbReference type="PROSITE-ProRule" id="PRU10141"/>
    </source>
</evidence>
<gene>
    <name evidence="23" type="ORF">PAHAL_1G123000</name>
</gene>
<feature type="binding site" evidence="20">
    <location>
        <position position="720"/>
    </location>
    <ligand>
        <name>ATP</name>
        <dbReference type="ChEBI" id="CHEBI:30616"/>
    </ligand>
</feature>
<protein>
    <recommendedName>
        <fullName evidence="2">non-specific serine/threonine protein kinase</fullName>
        <ecNumber evidence="2">2.7.11.1</ecNumber>
    </recommendedName>
</protein>
<feature type="signal peptide" evidence="21">
    <location>
        <begin position="1"/>
        <end position="22"/>
    </location>
</feature>
<dbReference type="GO" id="GO:0005886">
    <property type="term" value="C:plasma membrane"/>
    <property type="evidence" value="ECO:0007669"/>
    <property type="project" value="UniProtKB-SubCell"/>
</dbReference>
<evidence type="ECO:0000256" key="5">
    <source>
        <dbReference type="ARBA" id="ARBA00022553"/>
    </source>
</evidence>
<keyword evidence="10" id="KW-0677">Repeat</keyword>
<dbReference type="GO" id="GO:0004674">
    <property type="term" value="F:protein serine/threonine kinase activity"/>
    <property type="evidence" value="ECO:0007669"/>
    <property type="project" value="UniProtKB-KW"/>
</dbReference>
<evidence type="ECO:0000256" key="18">
    <source>
        <dbReference type="ARBA" id="ARBA00047899"/>
    </source>
</evidence>
<dbReference type="InterPro" id="IPR001611">
    <property type="entry name" value="Leu-rich_rpt"/>
</dbReference>
<dbReference type="EMBL" id="CM008046">
    <property type="protein sequence ID" value="PAN05227.1"/>
    <property type="molecule type" value="Genomic_DNA"/>
</dbReference>
<organism evidence="23">
    <name type="scientific">Panicum hallii</name>
    <dbReference type="NCBI Taxonomy" id="206008"/>
    <lineage>
        <taxon>Eukaryota</taxon>
        <taxon>Viridiplantae</taxon>
        <taxon>Streptophyta</taxon>
        <taxon>Embryophyta</taxon>
        <taxon>Tracheophyta</taxon>
        <taxon>Spermatophyta</taxon>
        <taxon>Magnoliopsida</taxon>
        <taxon>Liliopsida</taxon>
        <taxon>Poales</taxon>
        <taxon>Poaceae</taxon>
        <taxon>PACMAD clade</taxon>
        <taxon>Panicoideae</taxon>
        <taxon>Panicodae</taxon>
        <taxon>Paniceae</taxon>
        <taxon>Panicinae</taxon>
        <taxon>Panicum</taxon>
        <taxon>Panicum sect. Panicum</taxon>
    </lineage>
</organism>
<keyword evidence="12" id="KW-0418">Kinase</keyword>
<keyword evidence="3" id="KW-1003">Cell membrane</keyword>
<sequence length="1016" mass="110265">MAEPTFLALLLITLFLTSDSDAAQPNDAELLTLLTIERDWGNPTALSGWNNNRSNTTASASFTHCEWAGVTCNDNGQVIALAFQNFNLSHPIPASICSLKNLAYLDLSYNNLTGDFPAAALHGCSSLQYLDLSNNFFSGVLPTDINKLSLSMEHLNLSSNGFSGSVPLAIAQFPKLKSLVLDTNSFNGSYRGSAIGNLTKLETLTLATNPFSPGPIPVEFGKLKNLKILWLSDMNLTGGIPDRLSSLTELTTLALYDNKLGGEIPAWVWKLQKLEFLYLYDNSFTGGIGPGVTAVSMRQLDLSANWLTGTIPNAIGKMKNLTLLYLYYNKFTGVIPSSIGLLPNLVDIRLFNNRLSGPLPPELGKHSPLGNLEVSNNFLTGEVPGTLCSNKKLYDIVLFNNNFSGVFPPFLEACDTLDNIMLQDNHFTGEFPEKVWSAFPKLTTVEIQNNNFTGFLPSTLSSNLTRIEIGNNRFSGAIPESATGLRWFDAESNWFSHVPANMTKLANLIDLNLAGNQISGSIPTSMGALERLNYLNLSSNQITGAIPAEIGLLPMLIVLDLSKNQLTGGIPEDFTNNNHISFLNLSYNQLTGEVPASLQIPAYYDSFLDNPDLCVESSSALPLQTCSGGGGRNSRRKIILSVKISSFALFGFVAAGVGCIMHWRKKGRQDVTSWKMTPFRALDFTEHDVLSNIREENLIGRGGSGKVYRIHLGSQKSAAKDGGDEAGGHPTVAVKKIGNAGKADANLDKEFEAEVASLGGLRHGNIVDLLCCISGGDDTKLLVYEYMENGSLDRWLHRRRKRGPPLGWPTRLSIAVDVARGLSYMHHGFTRPVIHRDVKCSNILLDRGFGAKIADFGLARILARAGESEPTSGICGTFGYIAPEYVSRAKVSEKVDVYSFGVVLLELATGRGPEDGGTESGSCLVKWASKRYESSEPCADQLVDGEILDPAYLDDMVAVLELGVACTGEDPSSRPPMSEVLRRLLQCGRSQMAVDDDDDDHSAKDVCGVDSFECMV</sequence>
<dbReference type="FunFam" id="3.80.10.10:FF:000215">
    <property type="entry name" value="Receptor-like protein kinase HSL1"/>
    <property type="match status" value="1"/>
</dbReference>
<dbReference type="PANTHER" id="PTHR48056:SF29">
    <property type="entry name" value="RECEPTOR-LIKE PROTEIN KINASE HSL1"/>
    <property type="match status" value="1"/>
</dbReference>
<name>A0A2S3GNG3_9POAL</name>
<keyword evidence="7" id="KW-0808">Transferase</keyword>
<keyword evidence="13 20" id="KW-0067">ATP-binding</keyword>
<keyword evidence="17" id="KW-0325">Glycoprotein</keyword>
<dbReference type="PANTHER" id="PTHR48056">
    <property type="entry name" value="LRR RECEPTOR-LIKE SERINE/THREONINE-PROTEIN KINASE-RELATED"/>
    <property type="match status" value="1"/>
</dbReference>
<keyword evidence="5" id="KW-0597">Phosphoprotein</keyword>
<comment type="catalytic activity">
    <reaction evidence="19">
        <text>L-seryl-[protein] + ATP = O-phospho-L-seryl-[protein] + ADP + H(+)</text>
        <dbReference type="Rhea" id="RHEA:17989"/>
        <dbReference type="Rhea" id="RHEA-COMP:9863"/>
        <dbReference type="Rhea" id="RHEA-COMP:11604"/>
        <dbReference type="ChEBI" id="CHEBI:15378"/>
        <dbReference type="ChEBI" id="CHEBI:29999"/>
        <dbReference type="ChEBI" id="CHEBI:30616"/>
        <dbReference type="ChEBI" id="CHEBI:83421"/>
        <dbReference type="ChEBI" id="CHEBI:456216"/>
        <dbReference type="EC" id="2.7.11.1"/>
    </reaction>
</comment>
<dbReference type="PROSITE" id="PS50011">
    <property type="entry name" value="PROTEIN_KINASE_DOM"/>
    <property type="match status" value="1"/>
</dbReference>
<evidence type="ECO:0000256" key="14">
    <source>
        <dbReference type="ARBA" id="ARBA00022989"/>
    </source>
</evidence>
<dbReference type="SMART" id="SM00220">
    <property type="entry name" value="S_TKc"/>
    <property type="match status" value="1"/>
</dbReference>
<evidence type="ECO:0000313" key="23">
    <source>
        <dbReference type="EMBL" id="PAN05227.1"/>
    </source>
</evidence>
<dbReference type="InterPro" id="IPR008271">
    <property type="entry name" value="Ser/Thr_kinase_AS"/>
</dbReference>
<dbReference type="Proteomes" id="UP000243499">
    <property type="component" value="Chromosome 1"/>
</dbReference>
<evidence type="ECO:0000256" key="2">
    <source>
        <dbReference type="ARBA" id="ARBA00012513"/>
    </source>
</evidence>
<dbReference type="PROSITE" id="PS51450">
    <property type="entry name" value="LRR"/>
    <property type="match status" value="1"/>
</dbReference>
<evidence type="ECO:0000256" key="19">
    <source>
        <dbReference type="ARBA" id="ARBA00048679"/>
    </source>
</evidence>
<dbReference type="GO" id="GO:0033612">
    <property type="term" value="F:receptor serine/threonine kinase binding"/>
    <property type="evidence" value="ECO:0007669"/>
    <property type="project" value="TreeGrafter"/>
</dbReference>